<evidence type="ECO:0000256" key="1">
    <source>
        <dbReference type="SAM" id="Coils"/>
    </source>
</evidence>
<name>A0A0C1QHT2_9RICK</name>
<gene>
    <name evidence="2" type="ORF">NF27_EY01750</name>
</gene>
<evidence type="ECO:0000313" key="2">
    <source>
        <dbReference type="EMBL" id="KIE05079.1"/>
    </source>
</evidence>
<keyword evidence="3" id="KW-1185">Reference proteome</keyword>
<sequence>MSNLEQVKERLKSALNKVNNKLIEAQKAIQNQHQLETENNELKANLALMQKEISELKHKIRSMGIEQEQKSLSKQAEISPLEIKTPSTRIRKSIDGNKVDESEEINSKVSLNELKGLVGNKKWE</sequence>
<dbReference type="OrthoDB" id="9833807at2"/>
<keyword evidence="1" id="KW-0175">Coiled coil</keyword>
<dbReference type="EMBL" id="JSWE01000124">
    <property type="protein sequence ID" value="KIE05079.1"/>
    <property type="molecule type" value="Genomic_DNA"/>
</dbReference>
<feature type="coiled-coil region" evidence="1">
    <location>
        <begin position="1"/>
        <end position="59"/>
    </location>
</feature>
<dbReference type="Proteomes" id="UP000031258">
    <property type="component" value="Unassembled WGS sequence"/>
</dbReference>
<comment type="caution">
    <text evidence="2">The sequence shown here is derived from an EMBL/GenBank/DDBJ whole genome shotgun (WGS) entry which is preliminary data.</text>
</comment>
<accession>A0A0C1QHT2</accession>
<dbReference type="STRING" id="86105.NF27_EY01750"/>
<dbReference type="PATRIC" id="fig|86105.3.peg.1247"/>
<dbReference type="AlphaFoldDB" id="A0A0C1QHT2"/>
<reference evidence="2 3" key="1">
    <citation type="submission" date="2014-11" db="EMBL/GenBank/DDBJ databases">
        <title>A Rickettsiales Symbiont of Amoebae With Ancient Features.</title>
        <authorList>
            <person name="Schulz F."/>
            <person name="Martijn J."/>
            <person name="Wascher F."/>
            <person name="Kostanjsek R."/>
            <person name="Ettema T.J."/>
            <person name="Horn M."/>
        </authorList>
    </citation>
    <scope>NUCLEOTIDE SEQUENCE [LARGE SCALE GENOMIC DNA]</scope>
    <source>
        <strain evidence="2 3">UWC36</strain>
    </source>
</reference>
<dbReference type="RefSeq" id="WP_039457198.1">
    <property type="nucleotide sequence ID" value="NZ_JSWE01000124.1"/>
</dbReference>
<evidence type="ECO:0000313" key="3">
    <source>
        <dbReference type="Proteomes" id="UP000031258"/>
    </source>
</evidence>
<protein>
    <submittedName>
        <fullName evidence="2">Uncharacterized protein</fullName>
    </submittedName>
</protein>
<proteinExistence type="predicted"/>
<organism evidence="2 3">
    <name type="scientific">Candidatus Jidaibacter acanthamoebae</name>
    <dbReference type="NCBI Taxonomy" id="86105"/>
    <lineage>
        <taxon>Bacteria</taxon>
        <taxon>Pseudomonadati</taxon>
        <taxon>Pseudomonadota</taxon>
        <taxon>Alphaproteobacteria</taxon>
        <taxon>Rickettsiales</taxon>
        <taxon>Candidatus Midichloriaceae</taxon>
        <taxon>Candidatus Jidaibacter</taxon>
    </lineage>
</organism>